<dbReference type="InterPro" id="IPR002347">
    <property type="entry name" value="SDR_fam"/>
</dbReference>
<dbReference type="PANTHER" id="PTHR31900:SF34">
    <property type="entry name" value="EMB|CAB62440.1-RELATED"/>
    <property type="match status" value="1"/>
</dbReference>
<organism evidence="2 3">
    <name type="scientific">Rhododendron simsii</name>
    <name type="common">Sims's rhododendron</name>
    <dbReference type="NCBI Taxonomy" id="118357"/>
    <lineage>
        <taxon>Eukaryota</taxon>
        <taxon>Viridiplantae</taxon>
        <taxon>Streptophyta</taxon>
        <taxon>Embryophyta</taxon>
        <taxon>Tracheophyta</taxon>
        <taxon>Spermatophyta</taxon>
        <taxon>Magnoliopsida</taxon>
        <taxon>eudicotyledons</taxon>
        <taxon>Gunneridae</taxon>
        <taxon>Pentapetalae</taxon>
        <taxon>asterids</taxon>
        <taxon>Ericales</taxon>
        <taxon>Ericaceae</taxon>
        <taxon>Ericoideae</taxon>
        <taxon>Rhodoreae</taxon>
        <taxon>Rhododendron</taxon>
    </lineage>
</organism>
<dbReference type="AlphaFoldDB" id="A0A834LNK8"/>
<protein>
    <recommendedName>
        <fullName evidence="1">FBD domain-containing protein</fullName>
    </recommendedName>
</protein>
<dbReference type="Proteomes" id="UP000626092">
    <property type="component" value="Unassembled WGS sequence"/>
</dbReference>
<name>A0A834LNK8_RHOSS</name>
<dbReference type="SMART" id="SM00579">
    <property type="entry name" value="FBD"/>
    <property type="match status" value="1"/>
</dbReference>
<dbReference type="InterPro" id="IPR050232">
    <property type="entry name" value="FBL13/AtMIF1-like"/>
</dbReference>
<dbReference type="PRINTS" id="PR00081">
    <property type="entry name" value="GDHRDH"/>
</dbReference>
<sequence>MLILDVSVPSLKRLTLDLSIHEENLYYEADFKYKIMVNAPNLEYLGFCDFASDYIYVGGLPSVAEARVNVHKFFEDWDWRKQGNYANCASRLLRSISNVWRLALTGYALRCLSYSGPNLATCCNVVYLELCIDPSNGPVLLPDLLQSSPKLEVLVFPEGLTVIGECEYDVNGDILFDYCWSPPERVPECLLLSLMKFKIHKFCGDEEEELNLVKYLLKNGMVLEEVMIWCHCLFGGDNSFSFKDELENYPRGSTNCNFRHGHGGRLRPNRGLKFRGSALCIKHAARAMVKRQHGLVGLVRAAASEFGKHGIRVNCVSPYFVATPLVMPGMSAAGIEDPSAAEALASSAGNLKGIALKANHVAEDALFLASDESVFVSGHNLAIDGGFTVVDNSIATLMQNAYKTVM</sequence>
<proteinExistence type="predicted"/>
<dbReference type="OrthoDB" id="612216at2759"/>
<dbReference type="Pfam" id="PF13561">
    <property type="entry name" value="adh_short_C2"/>
    <property type="match status" value="1"/>
</dbReference>
<gene>
    <name evidence="2" type="ORF">RHSIM_Rhsim06G0213500</name>
</gene>
<dbReference type="Gene3D" id="3.40.50.720">
    <property type="entry name" value="NAD(P)-binding Rossmann-like Domain"/>
    <property type="match status" value="1"/>
</dbReference>
<dbReference type="InterPro" id="IPR006566">
    <property type="entry name" value="FBD"/>
</dbReference>
<feature type="domain" description="FBD" evidence="1">
    <location>
        <begin position="188"/>
        <end position="261"/>
    </location>
</feature>
<dbReference type="PANTHER" id="PTHR31900">
    <property type="entry name" value="F-BOX/RNI SUPERFAMILY PROTEIN-RELATED"/>
    <property type="match status" value="1"/>
</dbReference>
<comment type="caution">
    <text evidence="2">The sequence shown here is derived from an EMBL/GenBank/DDBJ whole genome shotgun (WGS) entry which is preliminary data.</text>
</comment>
<dbReference type="InterPro" id="IPR036291">
    <property type="entry name" value="NAD(P)-bd_dom_sf"/>
</dbReference>
<dbReference type="Pfam" id="PF08387">
    <property type="entry name" value="FBD"/>
    <property type="match status" value="1"/>
</dbReference>
<evidence type="ECO:0000259" key="1">
    <source>
        <dbReference type="SMART" id="SM00579"/>
    </source>
</evidence>
<dbReference type="SUPFAM" id="SSF51735">
    <property type="entry name" value="NAD(P)-binding Rossmann-fold domains"/>
    <property type="match status" value="1"/>
</dbReference>
<keyword evidence="3" id="KW-1185">Reference proteome</keyword>
<evidence type="ECO:0000313" key="3">
    <source>
        <dbReference type="Proteomes" id="UP000626092"/>
    </source>
</evidence>
<reference evidence="2" key="1">
    <citation type="submission" date="2019-11" db="EMBL/GenBank/DDBJ databases">
        <authorList>
            <person name="Liu Y."/>
            <person name="Hou J."/>
            <person name="Li T.-Q."/>
            <person name="Guan C.-H."/>
            <person name="Wu X."/>
            <person name="Wu H.-Z."/>
            <person name="Ling F."/>
            <person name="Zhang R."/>
            <person name="Shi X.-G."/>
            <person name="Ren J.-P."/>
            <person name="Chen E.-F."/>
            <person name="Sun J.-M."/>
        </authorList>
    </citation>
    <scope>NUCLEOTIDE SEQUENCE</scope>
    <source>
        <strain evidence="2">Adult_tree_wgs_1</strain>
        <tissue evidence="2">Leaves</tissue>
    </source>
</reference>
<evidence type="ECO:0000313" key="2">
    <source>
        <dbReference type="EMBL" id="KAF7141615.1"/>
    </source>
</evidence>
<dbReference type="EMBL" id="WJXA01000006">
    <property type="protein sequence ID" value="KAF7141615.1"/>
    <property type="molecule type" value="Genomic_DNA"/>
</dbReference>
<accession>A0A834LNK8</accession>